<proteinExistence type="predicted"/>
<dbReference type="AlphaFoldDB" id="A0A438IKW8"/>
<protein>
    <submittedName>
        <fullName evidence="2">Uncharacterized protein</fullName>
    </submittedName>
</protein>
<dbReference type="Proteomes" id="UP000288805">
    <property type="component" value="Unassembled WGS sequence"/>
</dbReference>
<accession>A0A438IKW8</accession>
<keyword evidence="1" id="KW-1133">Transmembrane helix</keyword>
<evidence type="ECO:0000313" key="3">
    <source>
        <dbReference type="Proteomes" id="UP000288805"/>
    </source>
</evidence>
<evidence type="ECO:0000313" key="2">
    <source>
        <dbReference type="EMBL" id="RVW97368.1"/>
    </source>
</evidence>
<feature type="transmembrane region" description="Helical" evidence="1">
    <location>
        <begin position="337"/>
        <end position="361"/>
    </location>
</feature>
<comment type="caution">
    <text evidence="2">The sequence shown here is derived from an EMBL/GenBank/DDBJ whole genome shotgun (WGS) entry which is preliminary data.</text>
</comment>
<feature type="transmembrane region" description="Helical" evidence="1">
    <location>
        <begin position="21"/>
        <end position="37"/>
    </location>
</feature>
<dbReference type="EMBL" id="QGNW01000101">
    <property type="protein sequence ID" value="RVW97368.1"/>
    <property type="molecule type" value="Genomic_DNA"/>
</dbReference>
<keyword evidence="1" id="KW-0812">Transmembrane</keyword>
<evidence type="ECO:0000256" key="1">
    <source>
        <dbReference type="SAM" id="Phobius"/>
    </source>
</evidence>
<keyword evidence="1" id="KW-0472">Membrane</keyword>
<gene>
    <name evidence="2" type="ORF">CK203_026315</name>
</gene>
<name>A0A438IKW8_VITVI</name>
<reference evidence="2 3" key="1">
    <citation type="journal article" date="2018" name="PLoS Genet.">
        <title>Population sequencing reveals clonal diversity and ancestral inbreeding in the grapevine cultivar Chardonnay.</title>
        <authorList>
            <person name="Roach M.J."/>
            <person name="Johnson D.L."/>
            <person name="Bohlmann J."/>
            <person name="van Vuuren H.J."/>
            <person name="Jones S.J."/>
            <person name="Pretorius I.S."/>
            <person name="Schmidt S.A."/>
            <person name="Borneman A.R."/>
        </authorList>
    </citation>
    <scope>NUCLEOTIDE SEQUENCE [LARGE SCALE GENOMIC DNA]</scope>
    <source>
        <strain evidence="3">cv. Chardonnay</strain>
        <tissue evidence="2">Leaf</tissue>
    </source>
</reference>
<organism evidence="2 3">
    <name type="scientific">Vitis vinifera</name>
    <name type="common">Grape</name>
    <dbReference type="NCBI Taxonomy" id="29760"/>
    <lineage>
        <taxon>Eukaryota</taxon>
        <taxon>Viridiplantae</taxon>
        <taxon>Streptophyta</taxon>
        <taxon>Embryophyta</taxon>
        <taxon>Tracheophyta</taxon>
        <taxon>Spermatophyta</taxon>
        <taxon>Magnoliopsida</taxon>
        <taxon>eudicotyledons</taxon>
        <taxon>Gunneridae</taxon>
        <taxon>Pentapetalae</taxon>
        <taxon>rosids</taxon>
        <taxon>Vitales</taxon>
        <taxon>Vitaceae</taxon>
        <taxon>Viteae</taxon>
        <taxon>Vitis</taxon>
    </lineage>
</organism>
<sequence length="399" mass="45749">MGSDVVFGSLYLDSCVRITRIVYGSSLCTIIITYWMLTETWTWSLPYGAPEIHLASSALLDAWMPPCLSIWEMRFTDLRGGHVLDDRRFHDTCSFDLSCTRCSYWGIFSVLDEGHISVRMRFIDHEESRAYPYLARSRFTPFDIVVIPGRSCLWCLDFPRHHSRGPWRRSLSHISVAVSITRLRYIVFASLTIILELFIDMSSQRSVVRGLVESLSAISSGLRFAVACHTGIYYSPSLGVQILHHFSVLAFRAIIASQFGVQSHHQHFQFGVQSHRHHYFQFGVQSLHHRFSVLAFRAIIAFQFGVQSLHHFSVSAFRAFITSQFWHSEPSSLLSSAFRAIISIFSLAFRAFIITIFSFGVQSHHRFLVWRSEPSSLFSFGVQSHHRFSVLAFRAIIGF</sequence>